<name>H2C180_9CREN</name>
<dbReference type="RefSeq" id="WP_009070326.1">
    <property type="nucleotide sequence ID" value="NZ_JH597761.1"/>
</dbReference>
<organism evidence="2 3">
    <name type="scientific">Metallosphaera yellowstonensis MK1</name>
    <dbReference type="NCBI Taxonomy" id="671065"/>
    <lineage>
        <taxon>Archaea</taxon>
        <taxon>Thermoproteota</taxon>
        <taxon>Thermoprotei</taxon>
        <taxon>Sulfolobales</taxon>
        <taxon>Sulfolobaceae</taxon>
        <taxon>Metallosphaera</taxon>
    </lineage>
</organism>
<reference evidence="2 3" key="1">
    <citation type="submission" date="2012-01" db="EMBL/GenBank/DDBJ databases">
        <title>Improved High-Quality Draft sequence of Metallosphaera yellowstonensis MK1.</title>
        <authorList>
            <consortium name="US DOE Joint Genome Institute"/>
            <person name="Lucas S."/>
            <person name="Han J."/>
            <person name="Cheng J.-F."/>
            <person name="Goodwin L."/>
            <person name="Pitluck S."/>
            <person name="Peters L."/>
            <person name="Teshima H."/>
            <person name="Detter J.C."/>
            <person name="Han C."/>
            <person name="Tapia R."/>
            <person name="Land M."/>
            <person name="Hauser L."/>
            <person name="Kyrpides N."/>
            <person name="Kozubal M."/>
            <person name="Macur R.E."/>
            <person name="Jay Z."/>
            <person name="Inskeep W."/>
            <person name="Woyke T."/>
        </authorList>
    </citation>
    <scope>NUCLEOTIDE SEQUENCE [LARGE SCALE GENOMIC DNA]</scope>
    <source>
        <strain evidence="2 3">MK1</strain>
    </source>
</reference>
<keyword evidence="3" id="KW-1185">Reference proteome</keyword>
<protein>
    <submittedName>
        <fullName evidence="2">Uncharacterized protein predicted to be involved in DNA repair</fullName>
    </submittedName>
</protein>
<dbReference type="Proteomes" id="UP000003980">
    <property type="component" value="Unassembled WGS sequence"/>
</dbReference>
<dbReference type="InterPro" id="IPR053857">
    <property type="entry name" value="Csx1_CARF"/>
</dbReference>
<evidence type="ECO:0000313" key="2">
    <source>
        <dbReference type="EMBL" id="EHP70001.1"/>
    </source>
</evidence>
<evidence type="ECO:0000259" key="1">
    <source>
        <dbReference type="Pfam" id="PF22230"/>
    </source>
</evidence>
<proteinExistence type="predicted"/>
<dbReference type="HOGENOM" id="CLU_588782_0_0_2"/>
<gene>
    <name evidence="2" type="ORF">MetMK1DRAFT_00005030</name>
</gene>
<accession>H2C180</accession>
<dbReference type="eggNOG" id="arCOG03437">
    <property type="taxonomic scope" value="Archaea"/>
</dbReference>
<dbReference type="AlphaFoldDB" id="H2C180"/>
<evidence type="ECO:0000313" key="3">
    <source>
        <dbReference type="Proteomes" id="UP000003980"/>
    </source>
</evidence>
<dbReference type="Gene3D" id="3.40.50.10640">
    <property type="entry name" value="SSO1389-like"/>
    <property type="match status" value="1"/>
</dbReference>
<sequence length="464" mass="51951">MKSCLIYVAGDVTNYELVDYIINDGNAGIKVKTFFAAHALHKVFSPEEVVALLPDSLIHDDNEDWESVKEAYKGLVTSRANELGMENQTGEALETFLDKLDVRLIPNVGVGSAKRSSGGKIVLDSNGTPQTVQYQRSRTPSFIFNVIYSVFEDLSCEKYLVDLTHGTNVLISAVLTAGSLFDSRFFSAPIMGRPGVQAEVEVVELTGLVEAMKNSMMISESIKNLDERYFRDFSGQLGRLNPKEFKDKGLIERVKKTDTNKVKDLLWNIRNGFSVKAVKSMADVRNHMDQIRGDVNTLRAYFLNWYDHQDLDKEELVLSNLSSTLKVGDLIQPGDDLTSMKRLLNLYVRASLYDKALSLARELPIAFCLKEQGGGKFADDDNNYDQCNNEVVEGYQKENSNVLRLRNVLMHGGLSKDLKVQVGPDGTVKADEVEKKQIEDVVNKVPEYVDEIIGLLSQKRTKDP</sequence>
<feature type="domain" description="CRISPR system endoribonuclease Csx1 CARF" evidence="1">
    <location>
        <begin position="7"/>
        <end position="176"/>
    </location>
</feature>
<dbReference type="Pfam" id="PF22230">
    <property type="entry name" value="Csx1_CARF"/>
    <property type="match status" value="1"/>
</dbReference>
<dbReference type="SUPFAM" id="SSF160980">
    <property type="entry name" value="SSO1389-like"/>
    <property type="match status" value="1"/>
</dbReference>
<dbReference type="EMBL" id="JH597761">
    <property type="protein sequence ID" value="EHP70001.1"/>
    <property type="molecule type" value="Genomic_DNA"/>
</dbReference>
<dbReference type="OrthoDB" id="41706at2157"/>